<comment type="caution">
    <text evidence="3">The sequence shown here is derived from an EMBL/GenBank/DDBJ whole genome shotgun (WGS) entry which is preliminary data.</text>
</comment>
<dbReference type="OrthoDB" id="5385013at2759"/>
<reference evidence="3 4" key="1">
    <citation type="submission" date="2017-10" db="EMBL/GenBank/DDBJ databases">
        <title>Comparative genomics in systemic dimorphic fungi from Ajellomycetaceae.</title>
        <authorList>
            <person name="Munoz J.F."/>
            <person name="Mcewen J.G."/>
            <person name="Clay O.K."/>
            <person name="Cuomo C.A."/>
        </authorList>
    </citation>
    <scope>NUCLEOTIDE SEQUENCE [LARGE SCALE GENOMIC DNA]</scope>
    <source>
        <strain evidence="3 4">UAMH7299</strain>
    </source>
</reference>
<name>A0A2B7YCP7_POLH7</name>
<feature type="signal peptide" evidence="1">
    <location>
        <begin position="1"/>
        <end position="17"/>
    </location>
</feature>
<organism evidence="3 4">
    <name type="scientific">Polytolypa hystricis (strain UAMH7299)</name>
    <dbReference type="NCBI Taxonomy" id="1447883"/>
    <lineage>
        <taxon>Eukaryota</taxon>
        <taxon>Fungi</taxon>
        <taxon>Dikarya</taxon>
        <taxon>Ascomycota</taxon>
        <taxon>Pezizomycotina</taxon>
        <taxon>Eurotiomycetes</taxon>
        <taxon>Eurotiomycetidae</taxon>
        <taxon>Onygenales</taxon>
        <taxon>Onygenales incertae sedis</taxon>
        <taxon>Polytolypa</taxon>
    </lineage>
</organism>
<feature type="chain" id="PRO_5013333056" description="DUF7371 domain-containing protein" evidence="1">
    <location>
        <begin position="18"/>
        <end position="524"/>
    </location>
</feature>
<feature type="domain" description="DUF7371" evidence="2">
    <location>
        <begin position="330"/>
        <end position="520"/>
    </location>
</feature>
<evidence type="ECO:0000259" key="2">
    <source>
        <dbReference type="Pfam" id="PF24086"/>
    </source>
</evidence>
<keyword evidence="1" id="KW-0732">Signal</keyword>
<dbReference type="InterPro" id="IPR055795">
    <property type="entry name" value="DUF7371"/>
</dbReference>
<protein>
    <recommendedName>
        <fullName evidence="2">DUF7371 domain-containing protein</fullName>
    </recommendedName>
</protein>
<keyword evidence="4" id="KW-1185">Reference proteome</keyword>
<sequence>MLFRSLVGAGLVSLALGAILPPRAFNATRFQNTTEAIEVGKVTTIFKTVTQVPETVYVTVNNKAPLGALKGASGPEALACPGLTNEPTTTSRVTVLETSYITSTKTVTLDNDPPSFFVTTAVDNTEAVPGQFFVKESSSEDTSSRDALKTVHVQRSSHVPETVTVTSTSTATFTIRLSDASTSGVHTSAIAPSINNGTTLMTVNPTTSTTSSTEAVLPFVKLGPGGWNMTAPSSSTQEGQHDLAPTPTMSATLTVQSIRTDKLLNKRQVGAIVVATINGQVVSWTNEYSGEAATSPTLAQTTGEGVVSTTAMETPASSTPTPSATSACGEVGNFSITFDDLPRFNRQKNKAELFPPIFTPYHHLSFGNGWTYTNPPHEPYTPISSPYVGMFRPNLKQGLSVARFGSGARAAADAYWFDAHSTFFGCDSFTANRFCNVTASAYRYSTEVKKEVLAATRSFSIPSCPSPRNCTLTPLSFGEGFHGLSRLQFEATVENLPIHFFLDDIKLKWHNNTCAAGKIRSQSR</sequence>
<dbReference type="Pfam" id="PF24086">
    <property type="entry name" value="DUF7371"/>
    <property type="match status" value="1"/>
</dbReference>
<evidence type="ECO:0000313" key="4">
    <source>
        <dbReference type="Proteomes" id="UP000224634"/>
    </source>
</evidence>
<dbReference type="EMBL" id="PDNA01000056">
    <property type="protein sequence ID" value="PGH18642.1"/>
    <property type="molecule type" value="Genomic_DNA"/>
</dbReference>
<dbReference type="Proteomes" id="UP000224634">
    <property type="component" value="Unassembled WGS sequence"/>
</dbReference>
<evidence type="ECO:0000256" key="1">
    <source>
        <dbReference type="SAM" id="SignalP"/>
    </source>
</evidence>
<gene>
    <name evidence="3" type="ORF">AJ80_04389</name>
</gene>
<dbReference type="AlphaFoldDB" id="A0A2B7YCP7"/>
<proteinExistence type="predicted"/>
<accession>A0A2B7YCP7</accession>
<evidence type="ECO:0000313" key="3">
    <source>
        <dbReference type="EMBL" id="PGH18642.1"/>
    </source>
</evidence>